<dbReference type="Pfam" id="PF01663">
    <property type="entry name" value="Phosphodiest"/>
    <property type="match status" value="1"/>
</dbReference>
<name>A0A0T5VT37_9SPHI</name>
<comment type="caution">
    <text evidence="2">The sequence shown here is derived from an EMBL/GenBank/DDBJ whole genome shotgun (WGS) entry which is preliminary data.</text>
</comment>
<feature type="chain" id="PRO_5006665683" evidence="1">
    <location>
        <begin position="21"/>
        <end position="296"/>
    </location>
</feature>
<accession>A0A0T5VT37</accession>
<dbReference type="InterPro" id="IPR002591">
    <property type="entry name" value="Phosphodiest/P_Trfase"/>
</dbReference>
<dbReference type="EMBL" id="LMZQ01000003">
    <property type="protein sequence ID" value="KRT17034.1"/>
    <property type="molecule type" value="Genomic_DNA"/>
</dbReference>
<sequence>MKRFLKSTLVLLCLCVFAQAQSKKIKHVILIGCDGFGGYALPEANMPHLKALMANGSWTTQARCVLPSSSAVNWASLLMGAGPTEHGYTEWDSKVPEIPSITKTSYGLFPGIFSVIRDQKKQAKTAIVYSWSGIGYLFEKQAVNIIVSGNDKDDFCTDTTVAIIKKEKPYFTFLHLDEPDGTGHSIGHRTPAYYKQLELVDQRIGKILKAVNDAGIADETVILVTADHGGKGKGHGGKSLDEVQIPWIISGPGIRKNHEIKDVIITYDTAATLAWLMRLQQPQSWRGRPVLEAFTK</sequence>
<dbReference type="GO" id="GO:0016787">
    <property type="term" value="F:hydrolase activity"/>
    <property type="evidence" value="ECO:0007669"/>
    <property type="project" value="UniProtKB-ARBA"/>
</dbReference>
<protein>
    <submittedName>
        <fullName evidence="2">Phosphodiesterase</fullName>
    </submittedName>
</protein>
<evidence type="ECO:0000256" key="1">
    <source>
        <dbReference type="SAM" id="SignalP"/>
    </source>
</evidence>
<organism evidence="2 3">
    <name type="scientific">Pedobacter ginsenosidimutans</name>
    <dbReference type="NCBI Taxonomy" id="687842"/>
    <lineage>
        <taxon>Bacteria</taxon>
        <taxon>Pseudomonadati</taxon>
        <taxon>Bacteroidota</taxon>
        <taxon>Sphingobacteriia</taxon>
        <taxon>Sphingobacteriales</taxon>
        <taxon>Sphingobacteriaceae</taxon>
        <taxon>Pedobacter</taxon>
    </lineage>
</organism>
<dbReference type="OrthoDB" id="279982at2"/>
<keyword evidence="3" id="KW-1185">Reference proteome</keyword>
<feature type="signal peptide" evidence="1">
    <location>
        <begin position="1"/>
        <end position="20"/>
    </location>
</feature>
<gene>
    <name evidence="2" type="ORF">ASU31_05000</name>
</gene>
<evidence type="ECO:0000313" key="3">
    <source>
        <dbReference type="Proteomes" id="UP000051950"/>
    </source>
</evidence>
<evidence type="ECO:0000313" key="2">
    <source>
        <dbReference type="EMBL" id="KRT17034.1"/>
    </source>
</evidence>
<dbReference type="Gene3D" id="3.40.720.10">
    <property type="entry name" value="Alkaline Phosphatase, subunit A"/>
    <property type="match status" value="1"/>
</dbReference>
<reference evidence="2 3" key="1">
    <citation type="submission" date="2015-11" db="EMBL/GenBank/DDBJ databases">
        <title>Sequence of Pedobacter ginsenosidimutans.</title>
        <authorList>
            <person name="Carson E."/>
            <person name="Keyser V."/>
            <person name="Newman J."/>
            <person name="Miller J."/>
        </authorList>
    </citation>
    <scope>NUCLEOTIDE SEQUENCE [LARGE SCALE GENOMIC DNA]</scope>
    <source>
        <strain evidence="2 3">KACC 14530</strain>
    </source>
</reference>
<dbReference type="STRING" id="687842.ASU31_05000"/>
<dbReference type="PANTHER" id="PTHR10151:SF120">
    <property type="entry name" value="BIS(5'-ADENOSYL)-TRIPHOSPHATASE"/>
    <property type="match status" value="1"/>
</dbReference>
<dbReference type="CDD" id="cd00016">
    <property type="entry name" value="ALP_like"/>
    <property type="match status" value="1"/>
</dbReference>
<dbReference type="Proteomes" id="UP000051950">
    <property type="component" value="Unassembled WGS sequence"/>
</dbReference>
<dbReference type="AlphaFoldDB" id="A0A0T5VT37"/>
<dbReference type="InterPro" id="IPR017850">
    <property type="entry name" value="Alkaline_phosphatase_core_sf"/>
</dbReference>
<dbReference type="PANTHER" id="PTHR10151">
    <property type="entry name" value="ECTONUCLEOTIDE PYROPHOSPHATASE/PHOSPHODIESTERASE"/>
    <property type="match status" value="1"/>
</dbReference>
<proteinExistence type="predicted"/>
<dbReference type="RefSeq" id="WP_057931280.1">
    <property type="nucleotide sequence ID" value="NZ_LMZQ01000003.1"/>
</dbReference>
<keyword evidence="1" id="KW-0732">Signal</keyword>
<dbReference type="SUPFAM" id="SSF53649">
    <property type="entry name" value="Alkaline phosphatase-like"/>
    <property type="match status" value="1"/>
</dbReference>